<dbReference type="InterPro" id="IPR011706">
    <property type="entry name" value="Cu-oxidase_C"/>
</dbReference>
<dbReference type="OrthoDB" id="2121828at2759"/>
<evidence type="ECO:0000313" key="10">
    <source>
        <dbReference type="Proteomes" id="UP000053958"/>
    </source>
</evidence>
<dbReference type="GO" id="GO:0005507">
    <property type="term" value="F:copper ion binding"/>
    <property type="evidence" value="ECO:0007669"/>
    <property type="project" value="InterPro"/>
</dbReference>
<evidence type="ECO:0000259" key="8">
    <source>
        <dbReference type="Pfam" id="PF07732"/>
    </source>
</evidence>
<dbReference type="PROSITE" id="PS00079">
    <property type="entry name" value="MULTICOPPER_OXIDASE1"/>
    <property type="match status" value="1"/>
</dbReference>
<dbReference type="Gene3D" id="2.60.40.420">
    <property type="entry name" value="Cupredoxins - blue copper proteins"/>
    <property type="match status" value="3"/>
</dbReference>
<dbReference type="PANTHER" id="PTHR11709">
    <property type="entry name" value="MULTI-COPPER OXIDASE"/>
    <property type="match status" value="1"/>
</dbReference>
<feature type="domain" description="Plastocyanin-like" evidence="8">
    <location>
        <begin position="117"/>
        <end position="173"/>
    </location>
</feature>
<dbReference type="PANTHER" id="PTHR11709:SF71">
    <property type="entry name" value="OXIDOREDUCTASE TPCJ"/>
    <property type="match status" value="1"/>
</dbReference>
<accession>A0A0F4YJT6</accession>
<dbReference type="AlphaFoldDB" id="A0A0F4YJT6"/>
<dbReference type="CDD" id="cd13901">
    <property type="entry name" value="CuRO_3_MaLCC_like"/>
    <property type="match status" value="1"/>
</dbReference>
<feature type="chain" id="PRO_5002481745" evidence="5">
    <location>
        <begin position="21"/>
        <end position="661"/>
    </location>
</feature>
<dbReference type="Pfam" id="PF07731">
    <property type="entry name" value="Cu-oxidase_2"/>
    <property type="match status" value="1"/>
</dbReference>
<evidence type="ECO:0000256" key="1">
    <source>
        <dbReference type="ARBA" id="ARBA00010609"/>
    </source>
</evidence>
<dbReference type="RefSeq" id="XP_013325101.1">
    <property type="nucleotide sequence ID" value="XM_013469647.1"/>
</dbReference>
<keyword evidence="4" id="KW-0186">Copper</keyword>
<organism evidence="9 10">
    <name type="scientific">Rasamsonia emersonii (strain ATCC 16479 / CBS 393.64 / IMI 116815)</name>
    <dbReference type="NCBI Taxonomy" id="1408163"/>
    <lineage>
        <taxon>Eukaryota</taxon>
        <taxon>Fungi</taxon>
        <taxon>Dikarya</taxon>
        <taxon>Ascomycota</taxon>
        <taxon>Pezizomycotina</taxon>
        <taxon>Eurotiomycetes</taxon>
        <taxon>Eurotiomycetidae</taxon>
        <taxon>Eurotiales</taxon>
        <taxon>Trichocomaceae</taxon>
        <taxon>Rasamsonia</taxon>
    </lineage>
</organism>
<keyword evidence="10" id="KW-1185">Reference proteome</keyword>
<evidence type="ECO:0000256" key="2">
    <source>
        <dbReference type="ARBA" id="ARBA00022723"/>
    </source>
</evidence>
<dbReference type="InterPro" id="IPR001117">
    <property type="entry name" value="Cu-oxidase_2nd"/>
</dbReference>
<gene>
    <name evidence="9" type="ORF">T310_7566</name>
</gene>
<comment type="caution">
    <text evidence="9">The sequence shown here is derived from an EMBL/GenBank/DDBJ whole genome shotgun (WGS) entry which is preliminary data.</text>
</comment>
<dbReference type="SUPFAM" id="SSF49503">
    <property type="entry name" value="Cupredoxins"/>
    <property type="match status" value="3"/>
</dbReference>
<dbReference type="EMBL" id="LASV01000451">
    <property type="protein sequence ID" value="KKA18489.1"/>
    <property type="molecule type" value="Genomic_DNA"/>
</dbReference>
<evidence type="ECO:0000313" key="9">
    <source>
        <dbReference type="EMBL" id="KKA18489.1"/>
    </source>
</evidence>
<dbReference type="FunFam" id="2.60.40.420:FF:000045">
    <property type="entry name" value="Laccase 2"/>
    <property type="match status" value="1"/>
</dbReference>
<dbReference type="Proteomes" id="UP000053958">
    <property type="component" value="Unassembled WGS sequence"/>
</dbReference>
<dbReference type="InterPro" id="IPR011707">
    <property type="entry name" value="Cu-oxidase-like_N"/>
</dbReference>
<dbReference type="GeneID" id="25319837"/>
<dbReference type="PROSITE" id="PS00080">
    <property type="entry name" value="MULTICOPPER_OXIDASE2"/>
    <property type="match status" value="1"/>
</dbReference>
<proteinExistence type="inferred from homology"/>
<keyword evidence="2" id="KW-0479">Metal-binding</keyword>
<feature type="signal peptide" evidence="5">
    <location>
        <begin position="1"/>
        <end position="20"/>
    </location>
</feature>
<reference evidence="9 10" key="1">
    <citation type="submission" date="2015-04" db="EMBL/GenBank/DDBJ databases">
        <authorList>
            <person name="Heijne W.H."/>
            <person name="Fedorova N.D."/>
            <person name="Nierman W.C."/>
            <person name="Vollebregt A.W."/>
            <person name="Zhao Z."/>
            <person name="Wu L."/>
            <person name="Kumar M."/>
            <person name="Stam H."/>
            <person name="van den Berg M.A."/>
            <person name="Pel H.J."/>
        </authorList>
    </citation>
    <scope>NUCLEOTIDE SEQUENCE [LARGE SCALE GENOMIC DNA]</scope>
    <source>
        <strain evidence="9 10">CBS 393.64</strain>
    </source>
</reference>
<dbReference type="Pfam" id="PF00394">
    <property type="entry name" value="Cu-oxidase"/>
    <property type="match status" value="1"/>
</dbReference>
<feature type="domain" description="Plastocyanin-like" evidence="7">
    <location>
        <begin position="487"/>
        <end position="623"/>
    </location>
</feature>
<name>A0A0F4YJT6_RASE3</name>
<keyword evidence="5" id="KW-0732">Signal</keyword>
<keyword evidence="3" id="KW-0560">Oxidoreductase</keyword>
<dbReference type="InterPro" id="IPR033138">
    <property type="entry name" value="Cu_oxidase_CS"/>
</dbReference>
<dbReference type="STRING" id="1408163.A0A0F4YJT6"/>
<dbReference type="Pfam" id="PF07732">
    <property type="entry name" value="Cu-oxidase_3"/>
    <property type="match status" value="1"/>
</dbReference>
<dbReference type="InterPro" id="IPR045087">
    <property type="entry name" value="Cu-oxidase_fam"/>
</dbReference>
<evidence type="ECO:0000259" key="6">
    <source>
        <dbReference type="Pfam" id="PF00394"/>
    </source>
</evidence>
<evidence type="ECO:0000256" key="5">
    <source>
        <dbReference type="SAM" id="SignalP"/>
    </source>
</evidence>
<feature type="domain" description="Plastocyanin-like" evidence="6">
    <location>
        <begin position="274"/>
        <end position="412"/>
    </location>
</feature>
<evidence type="ECO:0000256" key="3">
    <source>
        <dbReference type="ARBA" id="ARBA00023002"/>
    </source>
</evidence>
<sequence length="661" mass="74387">MGVFTFVATVFFQVFPFVGNDNGQIPLDLNVPVPGVQFRPYIPPEIAEQISYKQPDKNFVCHYPSLIGWELCNGPDSRNCWLRDTQTKQPIFSQFDIETDYEALWPPGITREYWLEVSEHTISPDGFPKAGQVFNETYPGPLIEACWGDELVIHVTNKLPDNGTTIHWHGMFVIHLSPARAFANYTRTTPMGLMQLPNVQLRKTKPLPTVSRLRSMACCNSPSLESDVIANPAFSSSGHSWYHSHYSLQYPNGVAGPLLIHGPNSANWDLAWDPIFMEDWVHQSAFTEFVHELFPKPLPESDSVLLGGQGSSRYPFIDFDTNHLRCLVTSADMHFIFSIDNHALKVVETDFVPIEPYVTNSLSIAIGQRYSVIIETNQTVDNYWIRTVPVQACSSNKTTLTGLTGILRYEGAPTALPTTTTQQGISYVCEDEPLASLKPIVRWEVGSSPANNVTDSTYEVGQQIGRDGVLRWTIGEKPMFLNFSDPTLLSLDNKTFDPEYDVYKYDYDNKWVYIVVTGNGELLPPVPGLDNSTRKFFNVSHPIHMHGHDFAILGRGDEPYNEDTDPLTFNYHNPPRRDVALLPSNGWLAVAFRSDNPGVWLLHCHIAWHASSGLALQLLERQGEILDVLGRQRVGAVEQTCIGWDQWLKDGEKIDQEDSGI</sequence>
<dbReference type="InterPro" id="IPR008972">
    <property type="entry name" value="Cupredoxin"/>
</dbReference>
<dbReference type="InterPro" id="IPR002355">
    <property type="entry name" value="Cu_oxidase_Cu_BS"/>
</dbReference>
<comment type="similarity">
    <text evidence="1">Belongs to the multicopper oxidase family.</text>
</comment>
<dbReference type="GO" id="GO:0016491">
    <property type="term" value="F:oxidoreductase activity"/>
    <property type="evidence" value="ECO:0007669"/>
    <property type="project" value="UniProtKB-KW"/>
</dbReference>
<evidence type="ECO:0000256" key="4">
    <source>
        <dbReference type="ARBA" id="ARBA00023008"/>
    </source>
</evidence>
<protein>
    <submittedName>
        <fullName evidence="9">Multicopper oxidase</fullName>
    </submittedName>
</protein>
<evidence type="ECO:0000259" key="7">
    <source>
        <dbReference type="Pfam" id="PF07731"/>
    </source>
</evidence>